<keyword evidence="3" id="KW-1185">Reference proteome</keyword>
<dbReference type="InterPro" id="IPR003615">
    <property type="entry name" value="HNH_nuc"/>
</dbReference>
<dbReference type="Pfam" id="PF13391">
    <property type="entry name" value="HNH_2"/>
    <property type="match status" value="1"/>
</dbReference>
<comment type="caution">
    <text evidence="2">The sequence shown here is derived from an EMBL/GenBank/DDBJ whole genome shotgun (WGS) entry which is preliminary data.</text>
</comment>
<accession>A0A8H9M5E4</accession>
<reference evidence="3" key="1">
    <citation type="journal article" date="2019" name="Int. J. Syst. Evol. Microbiol.">
        <title>The Global Catalogue of Microorganisms (GCM) 10K type strain sequencing project: providing services to taxonomists for standard genome sequencing and annotation.</title>
        <authorList>
            <consortium name="The Broad Institute Genomics Platform"/>
            <consortium name="The Broad Institute Genome Sequencing Center for Infectious Disease"/>
            <person name="Wu L."/>
            <person name="Ma J."/>
        </authorList>
    </citation>
    <scope>NUCLEOTIDE SEQUENCE [LARGE SCALE GENOMIC DNA]</scope>
    <source>
        <strain evidence="3">KCTC 42083</strain>
    </source>
</reference>
<name>A0A8H9M5E4_9BURK</name>
<feature type="domain" description="HNH nuclease" evidence="1">
    <location>
        <begin position="168"/>
        <end position="221"/>
    </location>
</feature>
<evidence type="ECO:0000313" key="3">
    <source>
        <dbReference type="Proteomes" id="UP000608923"/>
    </source>
</evidence>
<protein>
    <recommendedName>
        <fullName evidence="1">HNH nuclease domain-containing protein</fullName>
    </recommendedName>
</protein>
<dbReference type="RefSeq" id="WP_189392968.1">
    <property type="nucleotide sequence ID" value="NZ_BMZN01000004.1"/>
</dbReference>
<organism evidence="2 3">
    <name type="scientific">Alcaligenes pakistanensis</name>
    <dbReference type="NCBI Taxonomy" id="1482717"/>
    <lineage>
        <taxon>Bacteria</taxon>
        <taxon>Pseudomonadati</taxon>
        <taxon>Pseudomonadota</taxon>
        <taxon>Betaproteobacteria</taxon>
        <taxon>Burkholderiales</taxon>
        <taxon>Alcaligenaceae</taxon>
        <taxon>Alcaligenes</taxon>
    </lineage>
</organism>
<proteinExistence type="predicted"/>
<sequence>MESLIVLTRKGMSDFRYEDGIAWWTAAAKRVQNCDYVICTHNQQNSPDIHRKAFLIGKVSGVTQNEYGRICVNISKYAYLDVPRYGPLNRLPYSYVPTNELGLDLAKLNWALFDPDNLAIEDETIDVRQALRAVEAESSVTTRRALIEARIGQGAFRKTLLKQWQSECPITGCTIPEALRASHILAWADKRATNHDRLSSNNGLLLAASVDALFDRHLISFSDTGELLLTEQIENQVSALGIIKRCLPPLNADQKKYLALHRAKFGKF</sequence>
<dbReference type="EMBL" id="BMZN01000004">
    <property type="protein sequence ID" value="GHC52439.1"/>
    <property type="molecule type" value="Genomic_DNA"/>
</dbReference>
<dbReference type="Proteomes" id="UP000608923">
    <property type="component" value="Unassembled WGS sequence"/>
</dbReference>
<dbReference type="AlphaFoldDB" id="A0A8H9M5E4"/>
<gene>
    <name evidence="2" type="ORF">GCM10010096_25680</name>
</gene>
<evidence type="ECO:0000313" key="2">
    <source>
        <dbReference type="EMBL" id="GHC52439.1"/>
    </source>
</evidence>
<evidence type="ECO:0000259" key="1">
    <source>
        <dbReference type="Pfam" id="PF13391"/>
    </source>
</evidence>